<dbReference type="EMBL" id="JACHMH010000001">
    <property type="protein sequence ID" value="MBB4681416.1"/>
    <property type="molecule type" value="Genomic_DNA"/>
</dbReference>
<dbReference type="NCBIfam" id="TIGR03930">
    <property type="entry name" value="WXG100_ESAT6"/>
    <property type="match status" value="1"/>
</dbReference>
<dbReference type="AlphaFoldDB" id="A0A7W7CHR1"/>
<dbReference type="Gene3D" id="1.10.287.1060">
    <property type="entry name" value="ESAT-6-like"/>
    <property type="match status" value="1"/>
</dbReference>
<name>A0A7W7CHR1_9PSEU</name>
<proteinExistence type="inferred from homology"/>
<evidence type="ECO:0000313" key="2">
    <source>
        <dbReference type="EMBL" id="MBB4681416.1"/>
    </source>
</evidence>
<evidence type="ECO:0000313" key="3">
    <source>
        <dbReference type="Proteomes" id="UP000533598"/>
    </source>
</evidence>
<dbReference type="RefSeq" id="WP_185007974.1">
    <property type="nucleotide sequence ID" value="NZ_BAAAUI010000008.1"/>
</dbReference>
<accession>A0A7W7CHR1</accession>
<dbReference type="InterPro" id="IPR010310">
    <property type="entry name" value="T7SS_ESAT-6-like"/>
</dbReference>
<dbReference type="Pfam" id="PF06013">
    <property type="entry name" value="WXG100"/>
    <property type="match status" value="1"/>
</dbReference>
<sequence>MHDGFSVSGNLPHLADQMQAQTKAILDALAQLRSQIKPMAETWTGDAASMWEQVQGTWTSATNDMQTRFGKAQVTLNQSYDNYRRTDANIAGKFTGL</sequence>
<organism evidence="2 3">
    <name type="scientific">Crossiella cryophila</name>
    <dbReference type="NCBI Taxonomy" id="43355"/>
    <lineage>
        <taxon>Bacteria</taxon>
        <taxon>Bacillati</taxon>
        <taxon>Actinomycetota</taxon>
        <taxon>Actinomycetes</taxon>
        <taxon>Pseudonocardiales</taxon>
        <taxon>Pseudonocardiaceae</taxon>
        <taxon>Crossiella</taxon>
    </lineage>
</organism>
<dbReference type="SUPFAM" id="SSF140453">
    <property type="entry name" value="EsxAB dimer-like"/>
    <property type="match status" value="1"/>
</dbReference>
<reference evidence="2 3" key="1">
    <citation type="submission" date="2020-08" db="EMBL/GenBank/DDBJ databases">
        <title>Sequencing the genomes of 1000 actinobacteria strains.</title>
        <authorList>
            <person name="Klenk H.-P."/>
        </authorList>
    </citation>
    <scope>NUCLEOTIDE SEQUENCE [LARGE SCALE GENOMIC DNA]</scope>
    <source>
        <strain evidence="2 3">DSM 44230</strain>
    </source>
</reference>
<dbReference type="InterPro" id="IPR036689">
    <property type="entry name" value="ESAT-6-like_sf"/>
</dbReference>
<dbReference type="Proteomes" id="UP000533598">
    <property type="component" value="Unassembled WGS sequence"/>
</dbReference>
<comment type="caution">
    <text evidence="2">The sequence shown here is derived from an EMBL/GenBank/DDBJ whole genome shotgun (WGS) entry which is preliminary data.</text>
</comment>
<protein>
    <recommendedName>
        <fullName evidence="1">ESAT-6-like protein</fullName>
    </recommendedName>
</protein>
<gene>
    <name evidence="2" type="ORF">HNR67_007534</name>
</gene>
<comment type="similarity">
    <text evidence="1">Belongs to the WXG100 family.</text>
</comment>
<keyword evidence="3" id="KW-1185">Reference proteome</keyword>
<evidence type="ECO:0000256" key="1">
    <source>
        <dbReference type="RuleBase" id="RU362001"/>
    </source>
</evidence>